<dbReference type="InterPro" id="IPR044842">
    <property type="entry name" value="ALKBH9B/ALKBH10B-like"/>
</dbReference>
<dbReference type="GO" id="GO:0032451">
    <property type="term" value="F:demethylase activity"/>
    <property type="evidence" value="ECO:0007669"/>
    <property type="project" value="InterPro"/>
</dbReference>
<dbReference type="GO" id="GO:0006402">
    <property type="term" value="P:mRNA catabolic process"/>
    <property type="evidence" value="ECO:0007669"/>
    <property type="project" value="InterPro"/>
</dbReference>
<dbReference type="InterPro" id="IPR005123">
    <property type="entry name" value="Oxoglu/Fe-dep_dioxygenase_dom"/>
</dbReference>
<feature type="region of interest" description="Disordered" evidence="2">
    <location>
        <begin position="75"/>
        <end position="133"/>
    </location>
</feature>
<evidence type="ECO:0000313" key="5">
    <source>
        <dbReference type="Proteomes" id="UP000244005"/>
    </source>
</evidence>
<comment type="similarity">
    <text evidence="1">Belongs to the alkB family.</text>
</comment>
<reference evidence="5" key="1">
    <citation type="journal article" date="2017" name="Cell">
        <title>Insights into land plant evolution garnered from the Marchantia polymorpha genome.</title>
        <authorList>
            <person name="Bowman J.L."/>
            <person name="Kohchi T."/>
            <person name="Yamato K.T."/>
            <person name="Jenkins J."/>
            <person name="Shu S."/>
            <person name="Ishizaki K."/>
            <person name="Yamaoka S."/>
            <person name="Nishihama R."/>
            <person name="Nakamura Y."/>
            <person name="Berger F."/>
            <person name="Adam C."/>
            <person name="Aki S.S."/>
            <person name="Althoff F."/>
            <person name="Araki T."/>
            <person name="Arteaga-Vazquez M.A."/>
            <person name="Balasubrmanian S."/>
            <person name="Barry K."/>
            <person name="Bauer D."/>
            <person name="Boehm C.R."/>
            <person name="Briginshaw L."/>
            <person name="Caballero-Perez J."/>
            <person name="Catarino B."/>
            <person name="Chen F."/>
            <person name="Chiyoda S."/>
            <person name="Chovatia M."/>
            <person name="Davies K.M."/>
            <person name="Delmans M."/>
            <person name="Demura T."/>
            <person name="Dierschke T."/>
            <person name="Dolan L."/>
            <person name="Dorantes-Acosta A.E."/>
            <person name="Eklund D.M."/>
            <person name="Florent S.N."/>
            <person name="Flores-Sandoval E."/>
            <person name="Fujiyama A."/>
            <person name="Fukuzawa H."/>
            <person name="Galik B."/>
            <person name="Grimanelli D."/>
            <person name="Grimwood J."/>
            <person name="Grossniklaus U."/>
            <person name="Hamada T."/>
            <person name="Haseloff J."/>
            <person name="Hetherington A.J."/>
            <person name="Higo A."/>
            <person name="Hirakawa Y."/>
            <person name="Hundley H.N."/>
            <person name="Ikeda Y."/>
            <person name="Inoue K."/>
            <person name="Inoue S.I."/>
            <person name="Ishida S."/>
            <person name="Jia Q."/>
            <person name="Kakita M."/>
            <person name="Kanazawa T."/>
            <person name="Kawai Y."/>
            <person name="Kawashima T."/>
            <person name="Kennedy M."/>
            <person name="Kinose K."/>
            <person name="Kinoshita T."/>
            <person name="Kohara Y."/>
            <person name="Koide E."/>
            <person name="Komatsu K."/>
            <person name="Kopischke S."/>
            <person name="Kubo M."/>
            <person name="Kyozuka J."/>
            <person name="Lagercrantz U."/>
            <person name="Lin S.S."/>
            <person name="Lindquist E."/>
            <person name="Lipzen A.M."/>
            <person name="Lu C.W."/>
            <person name="De Luna E."/>
            <person name="Martienssen R.A."/>
            <person name="Minamino N."/>
            <person name="Mizutani M."/>
            <person name="Mizutani M."/>
            <person name="Mochizuki N."/>
            <person name="Monte I."/>
            <person name="Mosher R."/>
            <person name="Nagasaki H."/>
            <person name="Nakagami H."/>
            <person name="Naramoto S."/>
            <person name="Nishitani K."/>
            <person name="Ohtani M."/>
            <person name="Okamoto T."/>
            <person name="Okumura M."/>
            <person name="Phillips J."/>
            <person name="Pollak B."/>
            <person name="Reinders A."/>
            <person name="Rovekamp M."/>
            <person name="Sano R."/>
            <person name="Sawa S."/>
            <person name="Schmid M.W."/>
            <person name="Shirakawa M."/>
            <person name="Solano R."/>
            <person name="Spunde A."/>
            <person name="Suetsugu N."/>
            <person name="Sugano S."/>
            <person name="Sugiyama A."/>
            <person name="Sun R."/>
            <person name="Suzuki Y."/>
            <person name="Takenaka M."/>
            <person name="Takezawa D."/>
            <person name="Tomogane H."/>
            <person name="Tsuzuki M."/>
            <person name="Ueda T."/>
            <person name="Umeda M."/>
            <person name="Ward J.M."/>
            <person name="Watanabe Y."/>
            <person name="Yazaki K."/>
            <person name="Yokoyama R."/>
            <person name="Yoshitake Y."/>
            <person name="Yotsui I."/>
            <person name="Zachgo S."/>
            <person name="Schmutz J."/>
        </authorList>
    </citation>
    <scope>NUCLEOTIDE SEQUENCE [LARGE SCALE GENOMIC DNA]</scope>
    <source>
        <strain evidence="5">Tak-1</strain>
    </source>
</reference>
<dbReference type="OrthoDB" id="271595at2759"/>
<feature type="domain" description="Fe2OG dioxygenase" evidence="3">
    <location>
        <begin position="335"/>
        <end position="432"/>
    </location>
</feature>
<dbReference type="PANTHER" id="PTHR31447:SF23">
    <property type="entry name" value="2-OXOGLUTARATE AND FE(II)-DEPENDENT OXYGENASE SUPERFAMILY PROTEIN"/>
    <property type="match status" value="1"/>
</dbReference>
<dbReference type="PANTHER" id="PTHR31447">
    <property type="entry name" value="HYDROXYPROLINE-RICH GLYCOPROTEIN FAMILY PROTEIN-RELATED"/>
    <property type="match status" value="1"/>
</dbReference>
<evidence type="ECO:0000256" key="2">
    <source>
        <dbReference type="SAM" id="MobiDB-lite"/>
    </source>
</evidence>
<evidence type="ECO:0000256" key="1">
    <source>
        <dbReference type="ARBA" id="ARBA00007879"/>
    </source>
</evidence>
<accession>A0A2R6XWS1</accession>
<dbReference type="AlphaFoldDB" id="A0A2R6XWS1"/>
<proteinExistence type="inferred from homology"/>
<dbReference type="Proteomes" id="UP000244005">
    <property type="component" value="Unassembled WGS sequence"/>
</dbReference>
<dbReference type="SUPFAM" id="SSF51197">
    <property type="entry name" value="Clavaminate synthase-like"/>
    <property type="match status" value="1"/>
</dbReference>
<dbReference type="EMBL" id="KZ772673">
    <property type="protein sequence ID" value="PTQ50554.1"/>
    <property type="molecule type" value="Genomic_DNA"/>
</dbReference>
<sequence length="452" mass="50618">MAVHISEERPIDVDKGEIIPSQEICKAAELLLKVVNDPELFGGLCESCVPILHDLLRQLSVLSVDVRIVNNTKEKSTECISNDGKGPSLTLDKSKLWSEEPYSSSETEEESSPSRKLETRDDDSESAVSASKDTKSIVPQLGVTQEVVTTPVRAFKNEKIQFAWANVAISGPETVDDLTGPPTPGKSDEAKDPIQGKLSRERREELRFHGVKRKKDFQCIEWVRGTRMNVVAGLELHTNVFSAVEQRRLIDMVKEYQEKGRNKLLRERTYSEPRKWMRGKGRVTIQFGCCYNYAVDKKGNPPGIIHDELVDPLPNLLKQTIRRLVRWHVLPSACIPDSCIINIYDKGDCIPPHIDHHDFVRPFCTLSLRSECNIVFGSELKIIGPGEFDGPLLIPLPVGSVLVFNGNGADEAKHAIPAVPTQRISITFRKMDPRKVPRGYVVPSDLENVVPF</sequence>
<keyword evidence="5" id="KW-1185">Reference proteome</keyword>
<dbReference type="SMR" id="A0A2R6XWS1"/>
<dbReference type="PROSITE" id="PS51471">
    <property type="entry name" value="FE2OG_OXY"/>
    <property type="match status" value="1"/>
</dbReference>
<dbReference type="InterPro" id="IPR037151">
    <property type="entry name" value="AlkB-like_sf"/>
</dbReference>
<organism evidence="4 5">
    <name type="scientific">Marchantia polymorpha</name>
    <name type="common">Common liverwort</name>
    <name type="synonym">Marchantia aquatica</name>
    <dbReference type="NCBI Taxonomy" id="3197"/>
    <lineage>
        <taxon>Eukaryota</taxon>
        <taxon>Viridiplantae</taxon>
        <taxon>Streptophyta</taxon>
        <taxon>Embryophyta</taxon>
        <taxon>Marchantiophyta</taxon>
        <taxon>Marchantiopsida</taxon>
        <taxon>Marchantiidae</taxon>
        <taxon>Marchantiales</taxon>
        <taxon>Marchantiaceae</taxon>
        <taxon>Marchantia</taxon>
    </lineage>
</organism>
<dbReference type="Gene3D" id="2.60.120.590">
    <property type="entry name" value="Alpha-ketoglutarate-dependent dioxygenase AlkB-like"/>
    <property type="match status" value="1"/>
</dbReference>
<evidence type="ECO:0000259" key="3">
    <source>
        <dbReference type="PROSITE" id="PS51471"/>
    </source>
</evidence>
<evidence type="ECO:0000313" key="4">
    <source>
        <dbReference type="EMBL" id="PTQ50554.1"/>
    </source>
</evidence>
<feature type="region of interest" description="Disordered" evidence="2">
    <location>
        <begin position="172"/>
        <end position="193"/>
    </location>
</feature>
<dbReference type="Gramene" id="Mp1g21480.1">
    <property type="protein sequence ID" value="Mp1g21480.1.cds"/>
    <property type="gene ID" value="Mp1g21480"/>
</dbReference>
<dbReference type="InterPro" id="IPR027450">
    <property type="entry name" value="AlkB-like"/>
</dbReference>
<name>A0A2R6XWS1_MARPO</name>
<protein>
    <recommendedName>
        <fullName evidence="3">Fe2OG dioxygenase domain-containing protein</fullName>
    </recommendedName>
</protein>
<dbReference type="Pfam" id="PF13532">
    <property type="entry name" value="2OG-FeII_Oxy_2"/>
    <property type="match status" value="1"/>
</dbReference>
<gene>
    <name evidence="4" type="ORF">MARPO_0001s0483</name>
</gene>
<dbReference type="GO" id="GO:0003729">
    <property type="term" value="F:mRNA binding"/>
    <property type="evidence" value="ECO:0007669"/>
    <property type="project" value="InterPro"/>
</dbReference>